<dbReference type="Proteomes" id="UP000053989">
    <property type="component" value="Unassembled WGS sequence"/>
</dbReference>
<evidence type="ECO:0000313" key="2">
    <source>
        <dbReference type="EMBL" id="KIM59399.1"/>
    </source>
</evidence>
<keyword evidence="3" id="KW-1185">Reference proteome</keyword>
<accession>A0A0C3DT68</accession>
<dbReference type="EMBL" id="KN822074">
    <property type="protein sequence ID" value="KIM59399.1"/>
    <property type="molecule type" value="Genomic_DNA"/>
</dbReference>
<dbReference type="HOGENOM" id="CLU_2575275_0_0_1"/>
<protein>
    <submittedName>
        <fullName evidence="2">Uncharacterized protein</fullName>
    </submittedName>
</protein>
<sequence>MTPTYMYRDGIKSDDDGKDGTMSSSTVDSTERSQLESACASTPEIEVRRLTCVVWATYRNHSNMLMTWPPSSNCKFMARPL</sequence>
<name>A0A0C3DT68_9AGAM</name>
<gene>
    <name evidence="2" type="ORF">SCLCIDRAFT_1217736</name>
</gene>
<dbReference type="InParanoid" id="A0A0C3DT68"/>
<dbReference type="AlphaFoldDB" id="A0A0C3DT68"/>
<evidence type="ECO:0000256" key="1">
    <source>
        <dbReference type="SAM" id="MobiDB-lite"/>
    </source>
</evidence>
<feature type="compositionally biased region" description="Basic and acidic residues" evidence="1">
    <location>
        <begin position="9"/>
        <end position="19"/>
    </location>
</feature>
<reference evidence="3" key="2">
    <citation type="submission" date="2015-01" db="EMBL/GenBank/DDBJ databases">
        <title>Evolutionary Origins and Diversification of the Mycorrhizal Mutualists.</title>
        <authorList>
            <consortium name="DOE Joint Genome Institute"/>
            <consortium name="Mycorrhizal Genomics Consortium"/>
            <person name="Kohler A."/>
            <person name="Kuo A."/>
            <person name="Nagy L.G."/>
            <person name="Floudas D."/>
            <person name="Copeland A."/>
            <person name="Barry K.W."/>
            <person name="Cichocki N."/>
            <person name="Veneault-Fourrey C."/>
            <person name="LaButti K."/>
            <person name="Lindquist E.A."/>
            <person name="Lipzen A."/>
            <person name="Lundell T."/>
            <person name="Morin E."/>
            <person name="Murat C."/>
            <person name="Riley R."/>
            <person name="Ohm R."/>
            <person name="Sun H."/>
            <person name="Tunlid A."/>
            <person name="Henrissat B."/>
            <person name="Grigoriev I.V."/>
            <person name="Hibbett D.S."/>
            <person name="Martin F."/>
        </authorList>
    </citation>
    <scope>NUCLEOTIDE SEQUENCE [LARGE SCALE GENOMIC DNA]</scope>
    <source>
        <strain evidence="3">Foug A</strain>
    </source>
</reference>
<evidence type="ECO:0000313" key="3">
    <source>
        <dbReference type="Proteomes" id="UP000053989"/>
    </source>
</evidence>
<proteinExistence type="predicted"/>
<feature type="region of interest" description="Disordered" evidence="1">
    <location>
        <begin position="1"/>
        <end position="37"/>
    </location>
</feature>
<organism evidence="2 3">
    <name type="scientific">Scleroderma citrinum Foug A</name>
    <dbReference type="NCBI Taxonomy" id="1036808"/>
    <lineage>
        <taxon>Eukaryota</taxon>
        <taxon>Fungi</taxon>
        <taxon>Dikarya</taxon>
        <taxon>Basidiomycota</taxon>
        <taxon>Agaricomycotina</taxon>
        <taxon>Agaricomycetes</taxon>
        <taxon>Agaricomycetidae</taxon>
        <taxon>Boletales</taxon>
        <taxon>Sclerodermatineae</taxon>
        <taxon>Sclerodermataceae</taxon>
        <taxon>Scleroderma</taxon>
    </lineage>
</organism>
<reference evidence="2 3" key="1">
    <citation type="submission" date="2014-04" db="EMBL/GenBank/DDBJ databases">
        <authorList>
            <consortium name="DOE Joint Genome Institute"/>
            <person name="Kuo A."/>
            <person name="Kohler A."/>
            <person name="Nagy L.G."/>
            <person name="Floudas D."/>
            <person name="Copeland A."/>
            <person name="Barry K.W."/>
            <person name="Cichocki N."/>
            <person name="Veneault-Fourrey C."/>
            <person name="LaButti K."/>
            <person name="Lindquist E.A."/>
            <person name="Lipzen A."/>
            <person name="Lundell T."/>
            <person name="Morin E."/>
            <person name="Murat C."/>
            <person name="Sun H."/>
            <person name="Tunlid A."/>
            <person name="Henrissat B."/>
            <person name="Grigoriev I.V."/>
            <person name="Hibbett D.S."/>
            <person name="Martin F."/>
            <person name="Nordberg H.P."/>
            <person name="Cantor M.N."/>
            <person name="Hua S.X."/>
        </authorList>
    </citation>
    <scope>NUCLEOTIDE SEQUENCE [LARGE SCALE GENOMIC DNA]</scope>
    <source>
        <strain evidence="2 3">Foug A</strain>
    </source>
</reference>